<evidence type="ECO:0000313" key="1">
    <source>
        <dbReference type="EMBL" id="MCC9016976.1"/>
    </source>
</evidence>
<accession>A0ABS8LWN3</accession>
<keyword evidence="2" id="KW-1185">Reference proteome</keyword>
<organism evidence="1 2">
    <name type="scientific">Flavobacterium lipolyticum</name>
    <dbReference type="NCBI Taxonomy" id="2893754"/>
    <lineage>
        <taxon>Bacteria</taxon>
        <taxon>Pseudomonadati</taxon>
        <taxon>Bacteroidota</taxon>
        <taxon>Flavobacteriia</taxon>
        <taxon>Flavobacteriales</taxon>
        <taxon>Flavobacteriaceae</taxon>
        <taxon>Flavobacterium</taxon>
    </lineage>
</organism>
<comment type="caution">
    <text evidence="1">The sequence shown here is derived from an EMBL/GenBank/DDBJ whole genome shotgun (WGS) entry which is preliminary data.</text>
</comment>
<dbReference type="RefSeq" id="WP_229998770.1">
    <property type="nucleotide sequence ID" value="NZ_JAJJMN010000001.1"/>
</dbReference>
<dbReference type="Gene3D" id="1.10.260.40">
    <property type="entry name" value="lambda repressor-like DNA-binding domains"/>
    <property type="match status" value="1"/>
</dbReference>
<dbReference type="Proteomes" id="UP001430700">
    <property type="component" value="Unassembled WGS sequence"/>
</dbReference>
<name>A0ABS8LWN3_9FLAO</name>
<reference evidence="1" key="1">
    <citation type="submission" date="2021-11" db="EMBL/GenBank/DDBJ databases">
        <title>Description of novel Flavobacterium species.</title>
        <authorList>
            <person name="Saticioglu I.B."/>
            <person name="Ay H."/>
            <person name="Altun S."/>
            <person name="Duman M."/>
        </authorList>
    </citation>
    <scope>NUCLEOTIDE SEQUENCE</scope>
    <source>
        <strain evidence="1">F-126</strain>
    </source>
</reference>
<protein>
    <recommendedName>
        <fullName evidence="3">XRE family transcriptional regulator</fullName>
    </recommendedName>
</protein>
<dbReference type="InterPro" id="IPR010982">
    <property type="entry name" value="Lambda_DNA-bd_dom_sf"/>
</dbReference>
<proteinExistence type="predicted"/>
<evidence type="ECO:0000313" key="2">
    <source>
        <dbReference type="Proteomes" id="UP001430700"/>
    </source>
</evidence>
<dbReference type="SUPFAM" id="SSF47413">
    <property type="entry name" value="lambda repressor-like DNA-binding domains"/>
    <property type="match status" value="1"/>
</dbReference>
<dbReference type="EMBL" id="JAJJMN010000001">
    <property type="protein sequence ID" value="MCC9016976.1"/>
    <property type="molecule type" value="Genomic_DNA"/>
</dbReference>
<gene>
    <name evidence="1" type="ORF">LNQ34_04230</name>
</gene>
<evidence type="ECO:0008006" key="3">
    <source>
        <dbReference type="Google" id="ProtNLM"/>
    </source>
</evidence>
<sequence length="93" mass="10896">MNENVTNIIDRRILRLIEVLIEQNKINREIDFCREIEMLPQTVTKIKKGTAHFTVSHIEQICHQFNVNANWIFGIEKKVFNMARSIEITGIDA</sequence>